<reference evidence="1" key="1">
    <citation type="journal article" date="2015" name="Nature">
        <title>Complex archaea that bridge the gap between prokaryotes and eukaryotes.</title>
        <authorList>
            <person name="Spang A."/>
            <person name="Saw J.H."/>
            <person name="Jorgensen S.L."/>
            <person name="Zaremba-Niedzwiedzka K."/>
            <person name="Martijn J."/>
            <person name="Lind A.E."/>
            <person name="van Eijk R."/>
            <person name="Schleper C."/>
            <person name="Guy L."/>
            <person name="Ettema T.J."/>
        </authorList>
    </citation>
    <scope>NUCLEOTIDE SEQUENCE</scope>
</reference>
<proteinExistence type="predicted"/>
<accession>A0A0F9L0R6</accession>
<dbReference type="AlphaFoldDB" id="A0A0F9L0R6"/>
<feature type="non-terminal residue" evidence="1">
    <location>
        <position position="1"/>
    </location>
</feature>
<protein>
    <submittedName>
        <fullName evidence="1">Uncharacterized protein</fullName>
    </submittedName>
</protein>
<gene>
    <name evidence="1" type="ORF">LCGC14_1571470</name>
</gene>
<sequence>ASCCEDSTPSKRRPGVLQVLSYKIDELHCSCAYPTDVRYGDKACRHNVCGSSIYTKVRVRNGVVDQNGDIHVECIYYDMAYTGHQLTRQSEHFPPSKTTHTDHEFTVRLFPWVTRSLKKGTKIGVDCRVLASPSVLVVGTIPAKVIVKP</sequence>
<evidence type="ECO:0000313" key="1">
    <source>
        <dbReference type="EMBL" id="KKM27773.1"/>
    </source>
</evidence>
<comment type="caution">
    <text evidence="1">The sequence shown here is derived from an EMBL/GenBank/DDBJ whole genome shotgun (WGS) entry which is preliminary data.</text>
</comment>
<dbReference type="EMBL" id="LAZR01012260">
    <property type="protein sequence ID" value="KKM27773.1"/>
    <property type="molecule type" value="Genomic_DNA"/>
</dbReference>
<organism evidence="1">
    <name type="scientific">marine sediment metagenome</name>
    <dbReference type="NCBI Taxonomy" id="412755"/>
    <lineage>
        <taxon>unclassified sequences</taxon>
        <taxon>metagenomes</taxon>
        <taxon>ecological metagenomes</taxon>
    </lineage>
</organism>
<name>A0A0F9L0R6_9ZZZZ</name>